<evidence type="ECO:0000313" key="5">
    <source>
        <dbReference type="Proteomes" id="UP000695022"/>
    </source>
</evidence>
<keyword evidence="3" id="KW-1133">Transmembrane helix</keyword>
<keyword evidence="5" id="KW-1185">Reference proteome</keyword>
<evidence type="ECO:0000256" key="1">
    <source>
        <dbReference type="SAM" id="Coils"/>
    </source>
</evidence>
<evidence type="ECO:0000256" key="2">
    <source>
        <dbReference type="SAM" id="MobiDB-lite"/>
    </source>
</evidence>
<dbReference type="Proteomes" id="UP000695022">
    <property type="component" value="Unplaced"/>
</dbReference>
<sequence length="219" mass="24379">MILSSRVRTRTTPLRKYFNMAAFKFPQAEIVQFSCQARLCKPDAADCSLQCSRPERARESDRRRKRELYDDVDGAANPSNDTNRSQEGAPPDATRVFNIIRVRAPGDDVPAKDDDGPTQRPDVKTFCLARTLVTVLASVIVGVLVIAIVACACLYTKLSSMRTEREKLEEQREGVRREMASYVNHGFRIPRPALAEEQRGGADGSSIRDGSVAIYAEIN</sequence>
<feature type="domain" description="ZP" evidence="4">
    <location>
        <begin position="1"/>
        <end position="58"/>
    </location>
</feature>
<accession>A0ABM1E7C9</accession>
<gene>
    <name evidence="6" type="primary">LOC106809521</name>
</gene>
<dbReference type="RefSeq" id="XP_014668100.1">
    <property type="nucleotide sequence ID" value="XM_014812614.1"/>
</dbReference>
<feature type="coiled-coil region" evidence="1">
    <location>
        <begin position="151"/>
        <end position="185"/>
    </location>
</feature>
<dbReference type="PROSITE" id="PS51034">
    <property type="entry name" value="ZP_2"/>
    <property type="match status" value="1"/>
</dbReference>
<feature type="compositionally biased region" description="Basic and acidic residues" evidence="2">
    <location>
        <begin position="53"/>
        <end position="62"/>
    </location>
</feature>
<evidence type="ECO:0000256" key="3">
    <source>
        <dbReference type="SAM" id="Phobius"/>
    </source>
</evidence>
<dbReference type="InterPro" id="IPR042235">
    <property type="entry name" value="ZP-C_dom"/>
</dbReference>
<feature type="transmembrane region" description="Helical" evidence="3">
    <location>
        <begin position="132"/>
        <end position="155"/>
    </location>
</feature>
<evidence type="ECO:0000313" key="6">
    <source>
        <dbReference type="RefSeq" id="XP_014668100.1"/>
    </source>
</evidence>
<reference evidence="6" key="1">
    <citation type="submission" date="2025-08" db="UniProtKB">
        <authorList>
            <consortium name="RefSeq"/>
        </authorList>
    </citation>
    <scope>IDENTIFICATION</scope>
</reference>
<dbReference type="Gene3D" id="2.60.40.4100">
    <property type="entry name" value="Zona pellucida, ZP-C domain"/>
    <property type="match status" value="1"/>
</dbReference>
<name>A0ABM1E7C9_PRICU</name>
<dbReference type="GeneID" id="106809521"/>
<keyword evidence="1" id="KW-0175">Coiled coil</keyword>
<keyword evidence="3" id="KW-0812">Transmembrane</keyword>
<proteinExistence type="predicted"/>
<evidence type="ECO:0000259" key="4">
    <source>
        <dbReference type="PROSITE" id="PS51034"/>
    </source>
</evidence>
<feature type="compositionally biased region" description="Polar residues" evidence="2">
    <location>
        <begin position="77"/>
        <end position="86"/>
    </location>
</feature>
<keyword evidence="3" id="KW-0472">Membrane</keyword>
<dbReference type="InterPro" id="IPR001507">
    <property type="entry name" value="ZP_dom"/>
</dbReference>
<protein>
    <submittedName>
        <fullName evidence="6">Uncharacterized protein LOC106809521</fullName>
    </submittedName>
</protein>
<organism evidence="5 6">
    <name type="scientific">Priapulus caudatus</name>
    <name type="common">Priapulid worm</name>
    <dbReference type="NCBI Taxonomy" id="37621"/>
    <lineage>
        <taxon>Eukaryota</taxon>
        <taxon>Metazoa</taxon>
        <taxon>Ecdysozoa</taxon>
        <taxon>Scalidophora</taxon>
        <taxon>Priapulida</taxon>
        <taxon>Priapulimorpha</taxon>
        <taxon>Priapulimorphida</taxon>
        <taxon>Priapulidae</taxon>
        <taxon>Priapulus</taxon>
    </lineage>
</organism>
<feature type="region of interest" description="Disordered" evidence="2">
    <location>
        <begin position="52"/>
        <end position="91"/>
    </location>
</feature>